<organism evidence="1 2">
    <name type="scientific">Gossypium raimondii</name>
    <name type="common">Peruvian cotton</name>
    <name type="synonym">Gossypium klotzschianum subsp. raimondii</name>
    <dbReference type="NCBI Taxonomy" id="29730"/>
    <lineage>
        <taxon>Eukaryota</taxon>
        <taxon>Viridiplantae</taxon>
        <taxon>Streptophyta</taxon>
        <taxon>Embryophyta</taxon>
        <taxon>Tracheophyta</taxon>
        <taxon>Spermatophyta</taxon>
        <taxon>Magnoliopsida</taxon>
        <taxon>eudicotyledons</taxon>
        <taxon>Gunneridae</taxon>
        <taxon>Pentapetalae</taxon>
        <taxon>rosids</taxon>
        <taxon>malvids</taxon>
        <taxon>Malvales</taxon>
        <taxon>Malvaceae</taxon>
        <taxon>Malvoideae</taxon>
        <taxon>Gossypium</taxon>
    </lineage>
</organism>
<accession>A0A7J8NPR9</accession>
<proteinExistence type="predicted"/>
<reference evidence="1 2" key="1">
    <citation type="journal article" date="2019" name="Genome Biol. Evol.">
        <title>Insights into the evolution of the New World diploid cottons (Gossypium, subgenus Houzingenia) based on genome sequencing.</title>
        <authorList>
            <person name="Grover C.E."/>
            <person name="Arick M.A. 2nd"/>
            <person name="Thrash A."/>
            <person name="Conover J.L."/>
            <person name="Sanders W.S."/>
            <person name="Peterson D.G."/>
            <person name="Frelichowski J.E."/>
            <person name="Scheffler J.A."/>
            <person name="Scheffler B.E."/>
            <person name="Wendel J.F."/>
        </authorList>
    </citation>
    <scope>NUCLEOTIDE SEQUENCE [LARGE SCALE GENOMIC DNA]</scope>
    <source>
        <strain evidence="1">8</strain>
        <tissue evidence="1">Leaf</tissue>
    </source>
</reference>
<dbReference type="AlphaFoldDB" id="A0A7J8NPR9"/>
<evidence type="ECO:0000313" key="1">
    <source>
        <dbReference type="EMBL" id="MBA0578967.1"/>
    </source>
</evidence>
<evidence type="ECO:0000313" key="2">
    <source>
        <dbReference type="Proteomes" id="UP000593578"/>
    </source>
</evidence>
<dbReference type="Proteomes" id="UP000593578">
    <property type="component" value="Unassembled WGS sequence"/>
</dbReference>
<name>A0A7J8NPR9_GOSRA</name>
<protein>
    <recommendedName>
        <fullName evidence="3">RNase H type-1 domain-containing protein</fullName>
    </recommendedName>
</protein>
<gene>
    <name evidence="1" type="ORF">Gorai_021236</name>
</gene>
<sequence length="150" mass="17000">MQILYCKRIAIGQLCPRYQLEVESTTHASCDCYFAKQVWGKLGFQWPEVVANVGFLDWLCWIFEHSTTDNKEIAAITVWALCYGSEYRGTEICVETPSSYCGSPLVPSLPLWVKINVDTGYYGLRNKMSSGFIVQDDIGQILGSGYRIYI</sequence>
<comment type="caution">
    <text evidence="1">The sequence shown here is derived from an EMBL/GenBank/DDBJ whole genome shotgun (WGS) entry which is preliminary data.</text>
</comment>
<evidence type="ECO:0008006" key="3">
    <source>
        <dbReference type="Google" id="ProtNLM"/>
    </source>
</evidence>
<dbReference type="EMBL" id="JABEZZ010000001">
    <property type="protein sequence ID" value="MBA0578967.1"/>
    <property type="molecule type" value="Genomic_DNA"/>
</dbReference>